<gene>
    <name evidence="2" type="ORF">EVAR_69910_1</name>
</gene>
<dbReference type="AlphaFoldDB" id="A0A4C2AAK4"/>
<evidence type="ECO:0000313" key="3">
    <source>
        <dbReference type="Proteomes" id="UP000299102"/>
    </source>
</evidence>
<organism evidence="2 3">
    <name type="scientific">Eumeta variegata</name>
    <name type="common">Bagworm moth</name>
    <name type="synonym">Eumeta japonica</name>
    <dbReference type="NCBI Taxonomy" id="151549"/>
    <lineage>
        <taxon>Eukaryota</taxon>
        <taxon>Metazoa</taxon>
        <taxon>Ecdysozoa</taxon>
        <taxon>Arthropoda</taxon>
        <taxon>Hexapoda</taxon>
        <taxon>Insecta</taxon>
        <taxon>Pterygota</taxon>
        <taxon>Neoptera</taxon>
        <taxon>Endopterygota</taxon>
        <taxon>Lepidoptera</taxon>
        <taxon>Glossata</taxon>
        <taxon>Ditrysia</taxon>
        <taxon>Tineoidea</taxon>
        <taxon>Psychidae</taxon>
        <taxon>Oiketicinae</taxon>
        <taxon>Eumeta</taxon>
    </lineage>
</organism>
<reference evidence="2 3" key="1">
    <citation type="journal article" date="2019" name="Commun. Biol.">
        <title>The bagworm genome reveals a unique fibroin gene that provides high tensile strength.</title>
        <authorList>
            <person name="Kono N."/>
            <person name="Nakamura H."/>
            <person name="Ohtoshi R."/>
            <person name="Tomita M."/>
            <person name="Numata K."/>
            <person name="Arakawa K."/>
        </authorList>
    </citation>
    <scope>NUCLEOTIDE SEQUENCE [LARGE SCALE GENOMIC DNA]</scope>
</reference>
<dbReference type="Proteomes" id="UP000299102">
    <property type="component" value="Unassembled WGS sequence"/>
</dbReference>
<dbReference type="Pfam" id="PF07530">
    <property type="entry name" value="PRE_C2HC"/>
    <property type="match status" value="1"/>
</dbReference>
<comment type="caution">
    <text evidence="2">The sequence shown here is derived from an EMBL/GenBank/DDBJ whole genome shotgun (WGS) entry which is preliminary data.</text>
</comment>
<proteinExistence type="predicted"/>
<accession>A0A4C2AAK4</accession>
<protein>
    <recommendedName>
        <fullName evidence="1">Pre-C2HC domain-containing protein</fullName>
    </recommendedName>
</protein>
<keyword evidence="3" id="KW-1185">Reference proteome</keyword>
<dbReference type="OrthoDB" id="8123886at2759"/>
<feature type="domain" description="Pre-C2HC" evidence="1">
    <location>
        <begin position="58"/>
        <end position="122"/>
    </location>
</feature>
<evidence type="ECO:0000259" key="1">
    <source>
        <dbReference type="Pfam" id="PF07530"/>
    </source>
</evidence>
<dbReference type="EMBL" id="BGZK01002841">
    <property type="protein sequence ID" value="GBP96852.1"/>
    <property type="molecule type" value="Genomic_DNA"/>
</dbReference>
<name>A0A4C2AAK4_EUMVA</name>
<evidence type="ECO:0000313" key="2">
    <source>
        <dbReference type="EMBL" id="GBP96852.1"/>
    </source>
</evidence>
<sequence>MKVKSTNHSDSSITSKKVTTAKIVAVASNKEATVSGVNTNKITNVALNLRRHGKKETEDIKADLKRQEYLVQAVHRIHCRDGTALSLVLVILNKTDRATDIFKNLVNVCGLYGVTVEAPYKRVIPGNFTATRPQTTTPHRGA</sequence>
<dbReference type="InterPro" id="IPR006579">
    <property type="entry name" value="Pre_C2HC_dom"/>
</dbReference>